<comment type="caution">
    <text evidence="3">The sequence shown here is derived from an EMBL/GenBank/DDBJ whole genome shotgun (WGS) entry which is preliminary data.</text>
</comment>
<evidence type="ECO:0008006" key="5">
    <source>
        <dbReference type="Google" id="ProtNLM"/>
    </source>
</evidence>
<keyword evidence="2" id="KW-0732">Signal</keyword>
<sequence>MRPPRVDLPTTVSAHARVLALSAFLLSAFLLSACSGGDSEATPRPSSDSTSSEESKGAACEKYRALSAQVETASAAANAVTVSSEEDGQKVTELMTKVSELTEQADAAYALCYAEGAQPQNSP</sequence>
<dbReference type="RefSeq" id="WP_231449262.1">
    <property type="nucleotide sequence ID" value="NZ_JAJOMB010000029.1"/>
</dbReference>
<organism evidence="3 4">
    <name type="scientific">Kineosporia babensis</name>
    <dbReference type="NCBI Taxonomy" id="499548"/>
    <lineage>
        <taxon>Bacteria</taxon>
        <taxon>Bacillati</taxon>
        <taxon>Actinomycetota</taxon>
        <taxon>Actinomycetes</taxon>
        <taxon>Kineosporiales</taxon>
        <taxon>Kineosporiaceae</taxon>
        <taxon>Kineosporia</taxon>
    </lineage>
</organism>
<evidence type="ECO:0000256" key="1">
    <source>
        <dbReference type="SAM" id="MobiDB-lite"/>
    </source>
</evidence>
<evidence type="ECO:0000313" key="4">
    <source>
        <dbReference type="Proteomes" id="UP001138997"/>
    </source>
</evidence>
<dbReference type="PROSITE" id="PS51257">
    <property type="entry name" value="PROKAR_LIPOPROTEIN"/>
    <property type="match status" value="1"/>
</dbReference>
<evidence type="ECO:0000256" key="2">
    <source>
        <dbReference type="SAM" id="SignalP"/>
    </source>
</evidence>
<protein>
    <recommendedName>
        <fullName evidence="5">Secreted protein</fullName>
    </recommendedName>
</protein>
<proteinExistence type="predicted"/>
<gene>
    <name evidence="3" type="ORF">LR394_36515</name>
</gene>
<feature type="region of interest" description="Disordered" evidence="1">
    <location>
        <begin position="36"/>
        <end position="58"/>
    </location>
</feature>
<dbReference type="AlphaFoldDB" id="A0A9X1NMT6"/>
<feature type="signal peptide" evidence="2">
    <location>
        <begin position="1"/>
        <end position="33"/>
    </location>
</feature>
<name>A0A9X1NMT6_9ACTN</name>
<feature type="chain" id="PRO_5040824788" description="Secreted protein" evidence="2">
    <location>
        <begin position="34"/>
        <end position="123"/>
    </location>
</feature>
<evidence type="ECO:0000313" key="3">
    <source>
        <dbReference type="EMBL" id="MCD5316414.1"/>
    </source>
</evidence>
<reference evidence="3" key="1">
    <citation type="submission" date="2021-11" db="EMBL/GenBank/DDBJ databases">
        <title>Streptomyces corallinus and Kineosporia corallina sp. nov., two new coral-derived marine actinobacteria.</title>
        <authorList>
            <person name="Buangrab K."/>
            <person name="Sutthacheep M."/>
            <person name="Yeemin T."/>
            <person name="Harunari E."/>
            <person name="Igarashi Y."/>
            <person name="Sripreechasak P."/>
            <person name="Kanchanasin P."/>
            <person name="Tanasupawat S."/>
            <person name="Phongsopitanun W."/>
        </authorList>
    </citation>
    <scope>NUCLEOTIDE SEQUENCE</scope>
    <source>
        <strain evidence="3">JCM 31032</strain>
    </source>
</reference>
<dbReference type="Proteomes" id="UP001138997">
    <property type="component" value="Unassembled WGS sequence"/>
</dbReference>
<keyword evidence="4" id="KW-1185">Reference proteome</keyword>
<accession>A0A9X1NMT6</accession>
<dbReference type="EMBL" id="JAJOMB010000029">
    <property type="protein sequence ID" value="MCD5316414.1"/>
    <property type="molecule type" value="Genomic_DNA"/>
</dbReference>